<keyword evidence="2" id="KW-1185">Reference proteome</keyword>
<reference evidence="1" key="2">
    <citation type="submission" date="2019-07" db="EMBL/GenBank/DDBJ databases">
        <authorList>
            <person name="Yang Y."/>
            <person name="Bocs S."/>
            <person name="Baudouin L."/>
        </authorList>
    </citation>
    <scope>NUCLEOTIDE SEQUENCE</scope>
    <source>
        <tissue evidence="1">Spear leaf of Hainan Tall coconut</tissue>
    </source>
</reference>
<dbReference type="AlphaFoldDB" id="A0A8K0MZX6"/>
<organism evidence="1 2">
    <name type="scientific">Cocos nucifera</name>
    <name type="common">Coconut palm</name>
    <dbReference type="NCBI Taxonomy" id="13894"/>
    <lineage>
        <taxon>Eukaryota</taxon>
        <taxon>Viridiplantae</taxon>
        <taxon>Streptophyta</taxon>
        <taxon>Embryophyta</taxon>
        <taxon>Tracheophyta</taxon>
        <taxon>Spermatophyta</taxon>
        <taxon>Magnoliopsida</taxon>
        <taxon>Liliopsida</taxon>
        <taxon>Arecaceae</taxon>
        <taxon>Arecoideae</taxon>
        <taxon>Cocoseae</taxon>
        <taxon>Attaleinae</taxon>
        <taxon>Cocos</taxon>
    </lineage>
</organism>
<protein>
    <submittedName>
        <fullName evidence="1">Uncharacterized protein</fullName>
    </submittedName>
</protein>
<dbReference type="Proteomes" id="UP000797356">
    <property type="component" value="Chromosome 4"/>
</dbReference>
<gene>
    <name evidence="1" type="ORF">COCNU_04G003530</name>
</gene>
<comment type="caution">
    <text evidence="1">The sequence shown here is derived from an EMBL/GenBank/DDBJ whole genome shotgun (WGS) entry which is preliminary data.</text>
</comment>
<proteinExistence type="predicted"/>
<accession>A0A8K0MZX6</accession>
<sequence>MPPLTSAKSFRPTEGLKLSKVNMPLTSINRIDLLGVITRDAMTRKRYAVCNDATKRSRRPKARLLISSVLLLSEHLLWFYENKKSLKGGLQVEKDCKKVAKEKATKEAKITEKLKK</sequence>
<name>A0A8K0MZX6_COCNU</name>
<evidence type="ECO:0000313" key="1">
    <source>
        <dbReference type="EMBL" id="KAG1338047.1"/>
    </source>
</evidence>
<reference evidence="1" key="1">
    <citation type="journal article" date="2017" name="Gigascience">
        <title>The genome draft of coconut (Cocos nucifera).</title>
        <authorList>
            <person name="Xiao Y."/>
            <person name="Xu P."/>
            <person name="Fan H."/>
            <person name="Baudouin L."/>
            <person name="Xia W."/>
            <person name="Bocs S."/>
            <person name="Xu J."/>
            <person name="Li Q."/>
            <person name="Guo A."/>
            <person name="Zhou L."/>
            <person name="Li J."/>
            <person name="Wu Y."/>
            <person name="Ma Z."/>
            <person name="Armero A."/>
            <person name="Issali A.E."/>
            <person name="Liu N."/>
            <person name="Peng M."/>
            <person name="Yang Y."/>
        </authorList>
    </citation>
    <scope>NUCLEOTIDE SEQUENCE</scope>
    <source>
        <tissue evidence="1">Spear leaf of Hainan Tall coconut</tissue>
    </source>
</reference>
<evidence type="ECO:0000313" key="2">
    <source>
        <dbReference type="Proteomes" id="UP000797356"/>
    </source>
</evidence>
<dbReference type="EMBL" id="CM017875">
    <property type="protein sequence ID" value="KAG1338047.1"/>
    <property type="molecule type" value="Genomic_DNA"/>
</dbReference>